<dbReference type="OrthoDB" id="7354855at2"/>
<dbReference type="EMBL" id="PGTO01000012">
    <property type="protein sequence ID" value="RAU21223.1"/>
    <property type="molecule type" value="Genomic_DNA"/>
</dbReference>
<dbReference type="RefSeq" id="WP_112146079.1">
    <property type="nucleotide sequence ID" value="NZ_PGTO01000012.1"/>
</dbReference>
<protein>
    <submittedName>
        <fullName evidence="1">Uncharacterized protein</fullName>
    </submittedName>
</protein>
<accession>A0A364NVZ5</accession>
<comment type="caution">
    <text evidence="1">The sequence shown here is derived from an EMBL/GenBank/DDBJ whole genome shotgun (WGS) entry which is preliminary data.</text>
</comment>
<sequence>MTRLPSLLALAVLVVLAGPVGAETIESRNIFVEFLANPSAPELVAAERFGAKWFAKGEAAGRPVTISVARNDATTMISFESVAVCERAKGCPLLVFRDIAAKPVLETMSFQNLILQYRDKGTYLVIRVWDNTTECLVSGVLKARCKPVTRRKPSTN</sequence>
<proteinExistence type="predicted"/>
<dbReference type="Proteomes" id="UP000251075">
    <property type="component" value="Unassembled WGS sequence"/>
</dbReference>
<evidence type="ECO:0000313" key="2">
    <source>
        <dbReference type="Proteomes" id="UP000251075"/>
    </source>
</evidence>
<keyword evidence="2" id="KW-1185">Reference proteome</keyword>
<evidence type="ECO:0000313" key="1">
    <source>
        <dbReference type="EMBL" id="RAU21223.1"/>
    </source>
</evidence>
<dbReference type="AlphaFoldDB" id="A0A364NVZ5"/>
<reference evidence="1 2" key="1">
    <citation type="submission" date="2017-11" db="EMBL/GenBank/DDBJ databases">
        <title>Draft genome sequence of magnetotactic bacterium Magnetospirillum kuznetsovii LBB-42.</title>
        <authorList>
            <person name="Grouzdev D.S."/>
            <person name="Rysina M.S."/>
            <person name="Baslerov R.V."/>
            <person name="Koziaeva V."/>
        </authorList>
    </citation>
    <scope>NUCLEOTIDE SEQUENCE [LARGE SCALE GENOMIC DNA]</scope>
    <source>
        <strain evidence="1 2">LBB-42</strain>
    </source>
</reference>
<name>A0A364NVZ5_9PROT</name>
<gene>
    <name evidence="1" type="ORF">CU669_14520</name>
</gene>
<organism evidence="1 2">
    <name type="scientific">Paramagnetospirillum kuznetsovii</name>
    <dbReference type="NCBI Taxonomy" id="2053833"/>
    <lineage>
        <taxon>Bacteria</taxon>
        <taxon>Pseudomonadati</taxon>
        <taxon>Pseudomonadota</taxon>
        <taxon>Alphaproteobacteria</taxon>
        <taxon>Rhodospirillales</taxon>
        <taxon>Magnetospirillaceae</taxon>
        <taxon>Paramagnetospirillum</taxon>
    </lineage>
</organism>